<dbReference type="Gene3D" id="3.40.50.150">
    <property type="entry name" value="Vaccinia Virus protein VP39"/>
    <property type="match status" value="1"/>
</dbReference>
<organism evidence="3 4">
    <name type="scientific">Ornithinimicrobium faecis</name>
    <dbReference type="NCBI Taxonomy" id="2934158"/>
    <lineage>
        <taxon>Bacteria</taxon>
        <taxon>Bacillati</taxon>
        <taxon>Actinomycetota</taxon>
        <taxon>Actinomycetes</taxon>
        <taxon>Micrococcales</taxon>
        <taxon>Ornithinimicrobiaceae</taxon>
        <taxon>Ornithinimicrobium</taxon>
    </lineage>
</organism>
<keyword evidence="3" id="KW-0489">Methyltransferase</keyword>
<keyword evidence="4" id="KW-1185">Reference proteome</keyword>
<evidence type="ECO:0000313" key="3">
    <source>
        <dbReference type="EMBL" id="USQ78152.1"/>
    </source>
</evidence>
<dbReference type="PANTHER" id="PTHR44068:SF1">
    <property type="entry name" value="HYPOTHETICAL LOC100005854"/>
    <property type="match status" value="1"/>
</dbReference>
<proteinExistence type="predicted"/>
<name>A0ABY4YNG7_9MICO</name>
<dbReference type="PANTHER" id="PTHR44068">
    <property type="entry name" value="ZGC:194242"/>
    <property type="match status" value="1"/>
</dbReference>
<dbReference type="Proteomes" id="UP001056455">
    <property type="component" value="Chromosome"/>
</dbReference>
<protein>
    <submittedName>
        <fullName evidence="3">Methyltransferase domain-containing protein</fullName>
    </submittedName>
</protein>
<evidence type="ECO:0000259" key="2">
    <source>
        <dbReference type="Pfam" id="PF13847"/>
    </source>
</evidence>
<dbReference type="GO" id="GO:0008168">
    <property type="term" value="F:methyltransferase activity"/>
    <property type="evidence" value="ECO:0007669"/>
    <property type="project" value="UniProtKB-KW"/>
</dbReference>
<evidence type="ECO:0000256" key="1">
    <source>
        <dbReference type="ARBA" id="ARBA00022679"/>
    </source>
</evidence>
<evidence type="ECO:0000313" key="4">
    <source>
        <dbReference type="Proteomes" id="UP001056455"/>
    </source>
</evidence>
<dbReference type="Pfam" id="PF13847">
    <property type="entry name" value="Methyltransf_31"/>
    <property type="match status" value="1"/>
</dbReference>
<feature type="domain" description="Methyltransferase" evidence="2">
    <location>
        <begin position="43"/>
        <end position="175"/>
    </location>
</feature>
<sequence length="275" mass="29872">MALDDADTRGLPRYTHGHEVATLASHGTRTAANSCAYLLPVLEPGMSLLDVGCGPGTITLDLAQLVAPGQVVGLENVEAPLISARSRAKERGDTLTRFEVGDALHLPFEDDTFDVVHAHQVLQHLPDPVLALQEMARVCRAGGWVAVRDADYAAMAWHPASPELEEWRTLYRAVARANDAEPDAARHLRAWALAAALHEVSFTATAWNYADAETCQWWGESQAVRYGGQTFTEQAARQGATAESLDRIVAGWRAWGGAPDAWFMIPNGELLARIT</sequence>
<gene>
    <name evidence="3" type="ORF">NF556_10805</name>
</gene>
<dbReference type="EMBL" id="CP099489">
    <property type="protein sequence ID" value="USQ78152.1"/>
    <property type="molecule type" value="Genomic_DNA"/>
</dbReference>
<reference evidence="3" key="1">
    <citation type="submission" date="2022-06" db="EMBL/GenBank/DDBJ databases">
        <title>Ornithinimicrobium HY1793.</title>
        <authorList>
            <person name="Huang Y."/>
        </authorList>
    </citation>
    <scope>NUCLEOTIDE SEQUENCE</scope>
    <source>
        <strain evidence="3">HY1793</strain>
    </source>
</reference>
<dbReference type="InterPro" id="IPR029063">
    <property type="entry name" value="SAM-dependent_MTases_sf"/>
</dbReference>
<keyword evidence="1" id="KW-0808">Transferase</keyword>
<dbReference type="CDD" id="cd02440">
    <property type="entry name" value="AdoMet_MTases"/>
    <property type="match status" value="1"/>
</dbReference>
<dbReference type="GO" id="GO:0032259">
    <property type="term" value="P:methylation"/>
    <property type="evidence" value="ECO:0007669"/>
    <property type="project" value="UniProtKB-KW"/>
</dbReference>
<accession>A0ABY4YNG7</accession>
<dbReference type="InterPro" id="IPR025714">
    <property type="entry name" value="Methyltranfer_dom"/>
</dbReference>
<dbReference type="InterPro" id="IPR050447">
    <property type="entry name" value="Erg6_SMT_methyltransf"/>
</dbReference>
<dbReference type="SUPFAM" id="SSF53335">
    <property type="entry name" value="S-adenosyl-L-methionine-dependent methyltransferases"/>
    <property type="match status" value="1"/>
</dbReference>